<reference evidence="4 5" key="1">
    <citation type="journal article" date="2016" name="Nat. Commun.">
        <title>Thousands of microbial genomes shed light on interconnected biogeochemical processes in an aquifer system.</title>
        <authorList>
            <person name="Anantharaman K."/>
            <person name="Brown C.T."/>
            <person name="Hug L.A."/>
            <person name="Sharon I."/>
            <person name="Castelle C.J."/>
            <person name="Probst A.J."/>
            <person name="Thomas B.C."/>
            <person name="Singh A."/>
            <person name="Wilkins M.J."/>
            <person name="Karaoz U."/>
            <person name="Brodie E.L."/>
            <person name="Williams K.H."/>
            <person name="Hubbard S.S."/>
            <person name="Banfield J.F."/>
        </authorList>
    </citation>
    <scope>NUCLEOTIDE SEQUENCE [LARGE SCALE GENOMIC DNA]</scope>
</reference>
<evidence type="ECO:0000313" key="4">
    <source>
        <dbReference type="EMBL" id="OGD65067.1"/>
    </source>
</evidence>
<feature type="domain" description="Cytidyltransferase-like" evidence="3">
    <location>
        <begin position="22"/>
        <end position="150"/>
    </location>
</feature>
<evidence type="ECO:0000256" key="2">
    <source>
        <dbReference type="ARBA" id="ARBA00022695"/>
    </source>
</evidence>
<evidence type="ECO:0000259" key="3">
    <source>
        <dbReference type="Pfam" id="PF01467"/>
    </source>
</evidence>
<gene>
    <name evidence="4" type="ORF">A3A71_03180</name>
</gene>
<protein>
    <recommendedName>
        <fullName evidence="3">Cytidyltransferase-like domain-containing protein</fullName>
    </recommendedName>
</protein>
<dbReference type="Pfam" id="PF01467">
    <property type="entry name" value="CTP_transf_like"/>
    <property type="match status" value="1"/>
</dbReference>
<dbReference type="Gene3D" id="3.40.50.620">
    <property type="entry name" value="HUPs"/>
    <property type="match status" value="1"/>
</dbReference>
<proteinExistence type="predicted"/>
<evidence type="ECO:0000256" key="1">
    <source>
        <dbReference type="ARBA" id="ARBA00022679"/>
    </source>
</evidence>
<dbReference type="GO" id="GO:0016779">
    <property type="term" value="F:nucleotidyltransferase activity"/>
    <property type="evidence" value="ECO:0007669"/>
    <property type="project" value="UniProtKB-KW"/>
</dbReference>
<dbReference type="EMBL" id="MEZX01000001">
    <property type="protein sequence ID" value="OGD65067.1"/>
    <property type="molecule type" value="Genomic_DNA"/>
</dbReference>
<accession>A0A1F5ECD5</accession>
<organism evidence="4 5">
    <name type="scientific">Candidatus Berkelbacteria bacterium RIFCSPLOWO2_01_FULL_50_28</name>
    <dbReference type="NCBI Taxonomy" id="1797471"/>
    <lineage>
        <taxon>Bacteria</taxon>
        <taxon>Candidatus Berkelbacteria</taxon>
    </lineage>
</organism>
<comment type="caution">
    <text evidence="4">The sequence shown here is derived from an EMBL/GenBank/DDBJ whole genome shotgun (WGS) entry which is preliminary data.</text>
</comment>
<keyword evidence="1" id="KW-0808">Transferase</keyword>
<dbReference type="STRING" id="1797471.A3A71_03180"/>
<dbReference type="AlphaFoldDB" id="A0A1F5ECD5"/>
<sequence>MIIRLSELKSLRKKCESRKIVLTGGTFDLLHYGHIRHLEKLRNYGDVVVVSLMSDMRARLLKGPGRPVINQVERAKIMDSLKAVDYVVRMPRPHPNKPLPTFRIIRLLSPDVFVTADKRWEKNVGQFEKSGVKLVTVPREKVNSTTRIIKKIIRSHRSN</sequence>
<keyword evidence="2" id="KW-0548">Nucleotidyltransferase</keyword>
<dbReference type="InterPro" id="IPR014729">
    <property type="entry name" value="Rossmann-like_a/b/a_fold"/>
</dbReference>
<dbReference type="NCBIfam" id="TIGR00125">
    <property type="entry name" value="cyt_tran_rel"/>
    <property type="match status" value="1"/>
</dbReference>
<name>A0A1F5ECD5_9BACT</name>
<evidence type="ECO:0000313" key="5">
    <source>
        <dbReference type="Proteomes" id="UP000177481"/>
    </source>
</evidence>
<dbReference type="InterPro" id="IPR004821">
    <property type="entry name" value="Cyt_trans-like"/>
</dbReference>
<dbReference type="Proteomes" id="UP000177481">
    <property type="component" value="Unassembled WGS sequence"/>
</dbReference>
<dbReference type="PANTHER" id="PTHR43793:SF1">
    <property type="entry name" value="FAD SYNTHASE"/>
    <property type="match status" value="1"/>
</dbReference>
<dbReference type="InterPro" id="IPR050385">
    <property type="entry name" value="Archaeal_FAD_synthase"/>
</dbReference>
<dbReference type="SUPFAM" id="SSF52374">
    <property type="entry name" value="Nucleotidylyl transferase"/>
    <property type="match status" value="1"/>
</dbReference>
<dbReference type="PANTHER" id="PTHR43793">
    <property type="entry name" value="FAD SYNTHASE"/>
    <property type="match status" value="1"/>
</dbReference>